<keyword evidence="1" id="KW-0812">Transmembrane</keyword>
<name>A0A835HU28_9MAGN</name>
<organism evidence="2 3">
    <name type="scientific">Coptis chinensis</name>
    <dbReference type="NCBI Taxonomy" id="261450"/>
    <lineage>
        <taxon>Eukaryota</taxon>
        <taxon>Viridiplantae</taxon>
        <taxon>Streptophyta</taxon>
        <taxon>Embryophyta</taxon>
        <taxon>Tracheophyta</taxon>
        <taxon>Spermatophyta</taxon>
        <taxon>Magnoliopsida</taxon>
        <taxon>Ranunculales</taxon>
        <taxon>Ranunculaceae</taxon>
        <taxon>Coptidoideae</taxon>
        <taxon>Coptis</taxon>
    </lineage>
</organism>
<dbReference type="Proteomes" id="UP000631114">
    <property type="component" value="Unassembled WGS sequence"/>
</dbReference>
<evidence type="ECO:0000313" key="3">
    <source>
        <dbReference type="Proteomes" id="UP000631114"/>
    </source>
</evidence>
<protein>
    <recommendedName>
        <fullName evidence="4">Pentatricopeptide repeat-containing protein</fullName>
    </recommendedName>
</protein>
<evidence type="ECO:0008006" key="4">
    <source>
        <dbReference type="Google" id="ProtNLM"/>
    </source>
</evidence>
<comment type="caution">
    <text evidence="2">The sequence shown here is derived from an EMBL/GenBank/DDBJ whole genome shotgun (WGS) entry which is preliminary data.</text>
</comment>
<proteinExistence type="predicted"/>
<accession>A0A835HU28</accession>
<dbReference type="EMBL" id="JADFTS010000005">
    <property type="protein sequence ID" value="KAF9605761.1"/>
    <property type="molecule type" value="Genomic_DNA"/>
</dbReference>
<feature type="transmembrane region" description="Helical" evidence="1">
    <location>
        <begin position="53"/>
        <end position="71"/>
    </location>
</feature>
<evidence type="ECO:0000313" key="2">
    <source>
        <dbReference type="EMBL" id="KAF9605761.1"/>
    </source>
</evidence>
<reference evidence="2 3" key="1">
    <citation type="submission" date="2020-10" db="EMBL/GenBank/DDBJ databases">
        <title>The Coptis chinensis genome and diversification of protoberbering-type alkaloids.</title>
        <authorList>
            <person name="Wang B."/>
            <person name="Shu S."/>
            <person name="Song C."/>
            <person name="Liu Y."/>
        </authorList>
    </citation>
    <scope>NUCLEOTIDE SEQUENCE [LARGE SCALE GENOMIC DNA]</scope>
    <source>
        <strain evidence="2">HL-2020</strain>
        <tissue evidence="2">Leaf</tissue>
    </source>
</reference>
<dbReference type="AlphaFoldDB" id="A0A835HU28"/>
<feature type="transmembrane region" description="Helical" evidence="1">
    <location>
        <begin position="21"/>
        <end position="38"/>
    </location>
</feature>
<sequence>MVYRGMSVHGLCVKWGFEKNLFVALALAFVYVTTGRIYEAKIVFDGMAERDTVLLAMFLWDILTCGAIAEFRSI</sequence>
<evidence type="ECO:0000256" key="1">
    <source>
        <dbReference type="SAM" id="Phobius"/>
    </source>
</evidence>
<keyword evidence="3" id="KW-1185">Reference proteome</keyword>
<keyword evidence="1" id="KW-0472">Membrane</keyword>
<gene>
    <name evidence="2" type="ORF">IFM89_018427</name>
</gene>
<keyword evidence="1" id="KW-1133">Transmembrane helix</keyword>